<dbReference type="InterPro" id="IPR029036">
    <property type="entry name" value="P5CR_dimer"/>
</dbReference>
<comment type="subcellular location">
    <subcellularLocation>
        <location evidence="4">Cytoplasm</location>
    </subcellularLocation>
</comment>
<comment type="caution">
    <text evidence="10">The sequence shown here is derived from an EMBL/GenBank/DDBJ whole genome shotgun (WGS) entry which is preliminary data.</text>
</comment>
<dbReference type="Pfam" id="PF03807">
    <property type="entry name" value="F420_oxidored"/>
    <property type="match status" value="1"/>
</dbReference>
<comment type="function">
    <text evidence="4">Catalyzes the reduction of 1-pyrroline-5-carboxylate (PCA) to L-proline.</text>
</comment>
<dbReference type="Gene3D" id="1.10.3730.10">
    <property type="entry name" value="ProC C-terminal domain-like"/>
    <property type="match status" value="1"/>
</dbReference>
<dbReference type="SUPFAM" id="SSF48179">
    <property type="entry name" value="6-phosphogluconate dehydrogenase C-terminal domain-like"/>
    <property type="match status" value="1"/>
</dbReference>
<dbReference type="PROSITE" id="PS00521">
    <property type="entry name" value="P5CR"/>
    <property type="match status" value="1"/>
</dbReference>
<dbReference type="Pfam" id="PF14748">
    <property type="entry name" value="P5CR_dimer"/>
    <property type="match status" value="1"/>
</dbReference>
<dbReference type="EMBL" id="WFLM01000004">
    <property type="protein sequence ID" value="KAB8037642.1"/>
    <property type="molecule type" value="Genomic_DNA"/>
</dbReference>
<accession>A0A6N6VQN3</accession>
<evidence type="ECO:0000256" key="5">
    <source>
        <dbReference type="NCBIfam" id="TIGR00112"/>
    </source>
</evidence>
<evidence type="ECO:0000256" key="1">
    <source>
        <dbReference type="ARBA" id="ARBA00005525"/>
    </source>
</evidence>
<keyword evidence="4" id="KW-0963">Cytoplasm</keyword>
<comment type="similarity">
    <text evidence="1 4 7">Belongs to the pyrroline-5-carboxylate reductase family.</text>
</comment>
<evidence type="ECO:0000259" key="9">
    <source>
        <dbReference type="Pfam" id="PF14748"/>
    </source>
</evidence>
<feature type="domain" description="Pyrroline-5-carboxylate reductase dimerisation" evidence="9">
    <location>
        <begin position="189"/>
        <end position="293"/>
    </location>
</feature>
<feature type="domain" description="Pyrroline-5-carboxylate reductase catalytic N-terminal" evidence="8">
    <location>
        <begin position="19"/>
        <end position="126"/>
    </location>
</feature>
<evidence type="ECO:0000256" key="2">
    <source>
        <dbReference type="ARBA" id="ARBA00022857"/>
    </source>
</evidence>
<keyword evidence="4 7" id="KW-0641">Proline biosynthesis</keyword>
<comment type="catalytic activity">
    <reaction evidence="4 7">
        <text>L-proline + NADP(+) = (S)-1-pyrroline-5-carboxylate + NADPH + 2 H(+)</text>
        <dbReference type="Rhea" id="RHEA:14109"/>
        <dbReference type="ChEBI" id="CHEBI:15378"/>
        <dbReference type="ChEBI" id="CHEBI:17388"/>
        <dbReference type="ChEBI" id="CHEBI:57783"/>
        <dbReference type="ChEBI" id="CHEBI:58349"/>
        <dbReference type="ChEBI" id="CHEBI:60039"/>
        <dbReference type="EC" id="1.5.1.2"/>
    </reaction>
</comment>
<proteinExistence type="inferred from homology"/>
<keyword evidence="4 7" id="KW-0028">Amino-acid biosynthesis</keyword>
<comment type="catalytic activity">
    <reaction evidence="4">
        <text>L-proline + NAD(+) = (S)-1-pyrroline-5-carboxylate + NADH + 2 H(+)</text>
        <dbReference type="Rhea" id="RHEA:14105"/>
        <dbReference type="ChEBI" id="CHEBI:15378"/>
        <dbReference type="ChEBI" id="CHEBI:17388"/>
        <dbReference type="ChEBI" id="CHEBI:57540"/>
        <dbReference type="ChEBI" id="CHEBI:57945"/>
        <dbReference type="ChEBI" id="CHEBI:60039"/>
        <dbReference type="EC" id="1.5.1.2"/>
    </reaction>
</comment>
<protein>
    <recommendedName>
        <fullName evidence="4 5">Pyrroline-5-carboxylate reductase</fullName>
        <shortName evidence="4">P5C reductase</shortName>
        <shortName evidence="4">P5CR</shortName>
        <ecNumber evidence="4 5">1.5.1.2</ecNumber>
    </recommendedName>
    <alternativeName>
        <fullName evidence="4">PCA reductase</fullName>
    </alternativeName>
</protein>
<name>A0A6N6VQN3_9BACT</name>
<dbReference type="GO" id="GO:0005737">
    <property type="term" value="C:cytoplasm"/>
    <property type="evidence" value="ECO:0007669"/>
    <property type="project" value="UniProtKB-SubCell"/>
</dbReference>
<feature type="binding site" evidence="6">
    <location>
        <position position="81"/>
    </location>
    <ligand>
        <name>NADPH</name>
        <dbReference type="ChEBI" id="CHEBI:57783"/>
    </ligand>
</feature>
<dbReference type="AlphaFoldDB" id="A0A6N6VQN3"/>
<evidence type="ECO:0000256" key="7">
    <source>
        <dbReference type="RuleBase" id="RU003903"/>
    </source>
</evidence>
<evidence type="ECO:0000256" key="6">
    <source>
        <dbReference type="PIRSR" id="PIRSR000193-1"/>
    </source>
</evidence>
<dbReference type="UniPathway" id="UPA00098">
    <property type="reaction ID" value="UER00361"/>
</dbReference>
<dbReference type="Proteomes" id="UP000437748">
    <property type="component" value="Unassembled WGS sequence"/>
</dbReference>
<dbReference type="GO" id="GO:0004735">
    <property type="term" value="F:pyrroline-5-carboxylate reductase activity"/>
    <property type="evidence" value="ECO:0007669"/>
    <property type="project" value="UniProtKB-UniRule"/>
</dbReference>
<gene>
    <name evidence="4 10" type="primary">proC</name>
    <name evidence="10" type="ORF">GCL60_10735</name>
</gene>
<dbReference type="InterPro" id="IPR008927">
    <property type="entry name" value="6-PGluconate_DH-like_C_sf"/>
</dbReference>
<keyword evidence="3 4" id="KW-0560">Oxidoreductase</keyword>
<dbReference type="InterPro" id="IPR000304">
    <property type="entry name" value="Pyrroline-COOH_reductase"/>
</dbReference>
<keyword evidence="11" id="KW-1185">Reference proteome</keyword>
<comment type="pathway">
    <text evidence="4 7">Amino-acid biosynthesis; L-proline biosynthesis; L-proline from L-glutamate 5-semialdehyde: step 1/1.</text>
</comment>
<dbReference type="GO" id="GO:0055129">
    <property type="term" value="P:L-proline biosynthetic process"/>
    <property type="evidence" value="ECO:0007669"/>
    <property type="project" value="UniProtKB-UniRule"/>
</dbReference>
<evidence type="ECO:0000313" key="11">
    <source>
        <dbReference type="Proteomes" id="UP000437748"/>
    </source>
</evidence>
<organism evidence="10 11">
    <name type="scientific">Silvanigrella paludirubra</name>
    <dbReference type="NCBI Taxonomy" id="2499159"/>
    <lineage>
        <taxon>Bacteria</taxon>
        <taxon>Pseudomonadati</taxon>
        <taxon>Bdellovibrionota</taxon>
        <taxon>Oligoflexia</taxon>
        <taxon>Silvanigrellales</taxon>
        <taxon>Silvanigrellaceae</taxon>
        <taxon>Silvanigrella</taxon>
    </lineage>
</organism>
<dbReference type="PANTHER" id="PTHR11645">
    <property type="entry name" value="PYRROLINE-5-CARBOXYLATE REDUCTASE"/>
    <property type="match status" value="1"/>
</dbReference>
<dbReference type="HAMAP" id="MF_01925">
    <property type="entry name" value="P5C_reductase"/>
    <property type="match status" value="1"/>
</dbReference>
<dbReference type="NCBIfam" id="TIGR00112">
    <property type="entry name" value="proC"/>
    <property type="match status" value="1"/>
</dbReference>
<reference evidence="10 11" key="1">
    <citation type="submission" date="2019-10" db="EMBL/GenBank/DDBJ databases">
        <title>New species of Slilvanegrellaceae.</title>
        <authorList>
            <person name="Pitt A."/>
            <person name="Hahn M.W."/>
        </authorList>
    </citation>
    <scope>NUCLEOTIDE SEQUENCE [LARGE SCALE GENOMIC DNA]</scope>
    <source>
        <strain evidence="10 11">SP-Ram-0.45-NSY-1</strain>
    </source>
</reference>
<dbReference type="EC" id="1.5.1.2" evidence="4 5"/>
<dbReference type="Gene3D" id="3.40.50.720">
    <property type="entry name" value="NAD(P)-binding Rossmann-like Domain"/>
    <property type="match status" value="1"/>
</dbReference>
<dbReference type="FunFam" id="1.10.3730.10:FF:000001">
    <property type="entry name" value="Pyrroline-5-carboxylate reductase"/>
    <property type="match status" value="1"/>
</dbReference>
<sequence>MFKYLNRGIIFVNKILSGKIVVIGFGNIGKALVRGLQLTAQDVEIFVCDRGELNPNEGYPEGLDFNKLNYLNYESIPNLKNDLFLTEKDTIIFCVKPQNFMEAVDRWKPVFLNNQDFPLIISILAGTPTELIHKYFSEDCPVVRCMPNIAATIDYSASVLCASKKTPKHYLNRAKIIFDAVGKTWIAQEEQLDAVTGLSGSGPAYIYMVIEAMADGGVKMGLPRQLSIELATQTVLGAAKLVQDTRIHPAVLRDQVTTPGGTTISAIHELEKFGLRPMLISAVVTASERSAELAKIVEEKIKDQK</sequence>
<dbReference type="PANTHER" id="PTHR11645:SF0">
    <property type="entry name" value="PYRROLINE-5-CARBOXYLATE REDUCTASE 3"/>
    <property type="match status" value="1"/>
</dbReference>
<dbReference type="PIRSF" id="PIRSF000193">
    <property type="entry name" value="Pyrrol-5-carb_rd"/>
    <property type="match status" value="1"/>
</dbReference>
<evidence type="ECO:0000259" key="8">
    <source>
        <dbReference type="Pfam" id="PF03807"/>
    </source>
</evidence>
<dbReference type="InterPro" id="IPR028939">
    <property type="entry name" value="P5C_Rdtase_cat_N"/>
</dbReference>
<evidence type="ECO:0000256" key="4">
    <source>
        <dbReference type="HAMAP-Rule" id="MF_01925"/>
    </source>
</evidence>
<dbReference type="InterPro" id="IPR053790">
    <property type="entry name" value="P5CR-like_CS"/>
</dbReference>
<evidence type="ECO:0000313" key="10">
    <source>
        <dbReference type="EMBL" id="KAB8037642.1"/>
    </source>
</evidence>
<evidence type="ECO:0000256" key="3">
    <source>
        <dbReference type="ARBA" id="ARBA00023002"/>
    </source>
</evidence>
<dbReference type="SUPFAM" id="SSF51735">
    <property type="entry name" value="NAD(P)-binding Rossmann-fold domains"/>
    <property type="match status" value="1"/>
</dbReference>
<keyword evidence="2 4" id="KW-0521">NADP</keyword>
<dbReference type="InterPro" id="IPR036291">
    <property type="entry name" value="NAD(P)-bd_dom_sf"/>
</dbReference>